<dbReference type="OrthoDB" id="9823760at2"/>
<comment type="caution">
    <text evidence="1">The sequence shown here is derived from an EMBL/GenBank/DDBJ whole genome shotgun (WGS) entry which is preliminary data.</text>
</comment>
<reference evidence="1 2" key="1">
    <citation type="journal article" date="2013" name="Genome Biol. Evol.">
        <title>Genomes of Stigonematalean cyanobacteria (subsection V) and the evolution of oxygenic photosynthesis from prokaryotes to plastids.</title>
        <authorList>
            <person name="Dagan T."/>
            <person name="Roettger M."/>
            <person name="Stucken K."/>
            <person name="Landan G."/>
            <person name="Koch R."/>
            <person name="Major P."/>
            <person name="Gould S.B."/>
            <person name="Goremykin V.V."/>
            <person name="Rippka R."/>
            <person name="Tandeau de Marsac N."/>
            <person name="Gugger M."/>
            <person name="Lockhart P.J."/>
            <person name="Allen J.F."/>
            <person name="Brune I."/>
            <person name="Maus I."/>
            <person name="Puhler A."/>
            <person name="Martin W.F."/>
        </authorList>
    </citation>
    <scope>NUCLEOTIDE SEQUENCE [LARGE SCALE GENOMIC DNA]</scope>
    <source>
        <strain evidence="1 2">PCC 7110</strain>
    </source>
</reference>
<evidence type="ECO:0000313" key="1">
    <source>
        <dbReference type="EMBL" id="KYC35481.1"/>
    </source>
</evidence>
<sequence>MKFLVDAKQVEANVLALEVYTLINNGRCNNFFYCLKFFRNGIQKISEDIIQDSKESGREYLDNPLSLALEDQTRNLFTNCFYLLQDCPESGTWFLNGKKDEENGKTLERLKYLLFKLVETDNSQINKFIFDGLTKACGLRLEQLNISSSYLFRNPPVLLHHKL</sequence>
<organism evidence="1 2">
    <name type="scientific">Scytonema hofmannii PCC 7110</name>
    <dbReference type="NCBI Taxonomy" id="128403"/>
    <lineage>
        <taxon>Bacteria</taxon>
        <taxon>Bacillati</taxon>
        <taxon>Cyanobacteriota</taxon>
        <taxon>Cyanophyceae</taxon>
        <taxon>Nostocales</taxon>
        <taxon>Scytonemataceae</taxon>
        <taxon>Scytonema</taxon>
    </lineage>
</organism>
<gene>
    <name evidence="1" type="ORF">WA1_06550</name>
</gene>
<dbReference type="RefSeq" id="WP_017748977.1">
    <property type="nucleotide sequence ID" value="NZ_KQ976354.1"/>
</dbReference>
<name>A0A139WSS4_9CYAN</name>
<dbReference type="EMBL" id="ANNX02000051">
    <property type="protein sequence ID" value="KYC35481.1"/>
    <property type="molecule type" value="Genomic_DNA"/>
</dbReference>
<evidence type="ECO:0000313" key="2">
    <source>
        <dbReference type="Proteomes" id="UP000076925"/>
    </source>
</evidence>
<dbReference type="AlphaFoldDB" id="A0A139WSS4"/>
<dbReference type="Proteomes" id="UP000076925">
    <property type="component" value="Unassembled WGS sequence"/>
</dbReference>
<protein>
    <submittedName>
        <fullName evidence="1">Uncharacterized protein</fullName>
    </submittedName>
</protein>
<proteinExistence type="predicted"/>
<accession>A0A139WSS4</accession>
<keyword evidence="2" id="KW-1185">Reference proteome</keyword>